<keyword evidence="1" id="KW-0732">Signal</keyword>
<evidence type="ECO:0008006" key="4">
    <source>
        <dbReference type="Google" id="ProtNLM"/>
    </source>
</evidence>
<feature type="signal peptide" evidence="1">
    <location>
        <begin position="1"/>
        <end position="21"/>
    </location>
</feature>
<dbReference type="EMBL" id="JBAWTH010000006">
    <property type="protein sequence ID" value="KAL2291505.1"/>
    <property type="molecule type" value="Genomic_DNA"/>
</dbReference>
<comment type="caution">
    <text evidence="2">The sequence shown here is derived from an EMBL/GenBank/DDBJ whole genome shotgun (WGS) entry which is preliminary data.</text>
</comment>
<feature type="chain" id="PRO_5046540236" description="Cupin type-1 domain-containing protein" evidence="1">
    <location>
        <begin position="22"/>
        <end position="182"/>
    </location>
</feature>
<name>A0ABR4FAH4_9PEZI</name>
<dbReference type="Proteomes" id="UP001600888">
    <property type="component" value="Unassembled WGS sequence"/>
</dbReference>
<gene>
    <name evidence="2" type="ORF">FJTKL_12891</name>
</gene>
<evidence type="ECO:0000313" key="3">
    <source>
        <dbReference type="Proteomes" id="UP001600888"/>
    </source>
</evidence>
<organism evidence="2 3">
    <name type="scientific">Diaporthe vaccinii</name>
    <dbReference type="NCBI Taxonomy" id="105482"/>
    <lineage>
        <taxon>Eukaryota</taxon>
        <taxon>Fungi</taxon>
        <taxon>Dikarya</taxon>
        <taxon>Ascomycota</taxon>
        <taxon>Pezizomycotina</taxon>
        <taxon>Sordariomycetes</taxon>
        <taxon>Sordariomycetidae</taxon>
        <taxon>Diaporthales</taxon>
        <taxon>Diaporthaceae</taxon>
        <taxon>Diaporthe</taxon>
        <taxon>Diaporthe eres species complex</taxon>
    </lineage>
</organism>
<proteinExistence type="predicted"/>
<accession>A0ABR4FAH4</accession>
<protein>
    <recommendedName>
        <fullName evidence="4">Cupin type-1 domain-containing protein</fullName>
    </recommendedName>
</protein>
<evidence type="ECO:0000256" key="1">
    <source>
        <dbReference type="SAM" id="SignalP"/>
    </source>
</evidence>
<reference evidence="2 3" key="1">
    <citation type="submission" date="2024-03" db="EMBL/GenBank/DDBJ databases">
        <title>A high-quality draft genome sequence of Diaporthe vaccinii, a causative agent of upright dieback and viscid rot disease in cranberry plants.</title>
        <authorList>
            <person name="Sarrasin M."/>
            <person name="Lang B.F."/>
            <person name="Burger G."/>
        </authorList>
    </citation>
    <scope>NUCLEOTIDE SEQUENCE [LARGE SCALE GENOMIC DNA]</scope>
    <source>
        <strain evidence="2 3">IS7</strain>
    </source>
</reference>
<sequence>MRNSGLFNLAFFLAAQKSVLSTKLNVTVLGTANDQSRFECWELAAPFTSSMQPGVIGTHTTNLGDVSNITYNVAPPGYDSEVHTAPFFQWVLLLSGLGVITLPYDNSTEVVLTPGEAALMFVADTAEFSKEGHGSYFPGVTETVFLQIPVKDNKVPDHSVVYEDKPCTAKEYAGLRAQATDA</sequence>
<keyword evidence="3" id="KW-1185">Reference proteome</keyword>
<evidence type="ECO:0000313" key="2">
    <source>
        <dbReference type="EMBL" id="KAL2291505.1"/>
    </source>
</evidence>